<evidence type="ECO:0000313" key="2">
    <source>
        <dbReference type="Proteomes" id="UP000789405"/>
    </source>
</evidence>
<comment type="caution">
    <text evidence="1">The sequence shown here is derived from an EMBL/GenBank/DDBJ whole genome shotgun (WGS) entry which is preliminary data.</text>
</comment>
<reference evidence="1" key="1">
    <citation type="submission" date="2021-06" db="EMBL/GenBank/DDBJ databases">
        <authorList>
            <person name="Kallberg Y."/>
            <person name="Tangrot J."/>
            <person name="Rosling A."/>
        </authorList>
    </citation>
    <scope>NUCLEOTIDE SEQUENCE</scope>
    <source>
        <strain evidence="1">MA453B</strain>
    </source>
</reference>
<proteinExistence type="predicted"/>
<name>A0A9N9PBY9_9GLOM</name>
<dbReference type="Proteomes" id="UP000789405">
    <property type="component" value="Unassembled WGS sequence"/>
</dbReference>
<keyword evidence="2" id="KW-1185">Reference proteome</keyword>
<feature type="non-terminal residue" evidence="1">
    <location>
        <position position="1"/>
    </location>
</feature>
<sequence>VGMKVQMPNGTKCLYILIKLNDSSFNTQYFLIDGNGIDTDGAFDDYNSESSMCWGNMIAQNPNLSPEITNDPWA</sequence>
<organism evidence="1 2">
    <name type="scientific">Dentiscutata erythropus</name>
    <dbReference type="NCBI Taxonomy" id="1348616"/>
    <lineage>
        <taxon>Eukaryota</taxon>
        <taxon>Fungi</taxon>
        <taxon>Fungi incertae sedis</taxon>
        <taxon>Mucoromycota</taxon>
        <taxon>Glomeromycotina</taxon>
        <taxon>Glomeromycetes</taxon>
        <taxon>Diversisporales</taxon>
        <taxon>Gigasporaceae</taxon>
        <taxon>Dentiscutata</taxon>
    </lineage>
</organism>
<dbReference type="OrthoDB" id="10318995at2759"/>
<gene>
    <name evidence="1" type="ORF">DERYTH_LOCUS28177</name>
</gene>
<accession>A0A9N9PBY9</accession>
<dbReference type="EMBL" id="CAJVPY010068708">
    <property type="protein sequence ID" value="CAG8826857.1"/>
    <property type="molecule type" value="Genomic_DNA"/>
</dbReference>
<protein>
    <submittedName>
        <fullName evidence="1">12125_t:CDS:1</fullName>
    </submittedName>
</protein>
<feature type="non-terminal residue" evidence="1">
    <location>
        <position position="74"/>
    </location>
</feature>
<dbReference type="AlphaFoldDB" id="A0A9N9PBY9"/>
<evidence type="ECO:0000313" key="1">
    <source>
        <dbReference type="EMBL" id="CAG8826857.1"/>
    </source>
</evidence>